<accession>A0A0G0BE05</accession>
<dbReference type="SUPFAM" id="SSF49384">
    <property type="entry name" value="Carbohydrate-binding domain"/>
    <property type="match status" value="1"/>
</dbReference>
<feature type="domain" description="Cohesin" evidence="2">
    <location>
        <begin position="59"/>
        <end position="171"/>
    </location>
</feature>
<sequence length="348" mass="38270">MERLKKIGTFINKYIIPSASVILMVGVLYVSINRIQKPIIINKEQAAETIQGSTIGFSPTTISTIPGSSFDIQLIIDTKTETISAVDLFLTYDKNILRANSISIGSFFPKVLNPGDVKDQAINIVLGCDPNMPKNGTGILATVNFTALSVGSAILTYTNDSQVASLGKNINSLVTSLTSIVNVYLPSTSTPIPPTITSLPPLSTITPIPTNTPTTINPTTSSNNSKIIIYAYGTRAKNQYPTMALLINDETKAIFYQVIDKIREFSFNSPTKIDISQIKVAFTNDYADSREDRNLRVDKIVVDGTTYQSENYYSIGTYGRYTLCKPGYKNSDWLHCKGHFDFSKQKIQ</sequence>
<evidence type="ECO:0000259" key="2">
    <source>
        <dbReference type="Pfam" id="PF00963"/>
    </source>
</evidence>
<feature type="domain" description="Carbohydrate binding module xylan-binding" evidence="3">
    <location>
        <begin position="227"/>
        <end position="312"/>
    </location>
</feature>
<keyword evidence="1" id="KW-1133">Transmembrane helix</keyword>
<keyword evidence="1" id="KW-0472">Membrane</keyword>
<comment type="caution">
    <text evidence="4">The sequence shown here is derived from an EMBL/GenBank/DDBJ whole genome shotgun (WGS) entry which is preliminary data.</text>
</comment>
<protein>
    <recommendedName>
        <fullName evidence="6">Cohesin domain-containing protein</fullName>
    </recommendedName>
</protein>
<dbReference type="CDD" id="cd08547">
    <property type="entry name" value="Type_II_cohesin"/>
    <property type="match status" value="1"/>
</dbReference>
<dbReference type="InterPro" id="IPR008965">
    <property type="entry name" value="CBM2/CBM3_carb-bd_dom_sf"/>
</dbReference>
<dbReference type="InterPro" id="IPR031768">
    <property type="entry name" value="CBM60_xylan-bd"/>
</dbReference>
<evidence type="ECO:0008006" key="6">
    <source>
        <dbReference type="Google" id="ProtNLM"/>
    </source>
</evidence>
<evidence type="ECO:0000259" key="3">
    <source>
        <dbReference type="Pfam" id="PF16841"/>
    </source>
</evidence>
<keyword evidence="1" id="KW-0812">Transmembrane</keyword>
<gene>
    <name evidence="4" type="ORF">UR63_C0010G0014</name>
</gene>
<dbReference type="Proteomes" id="UP000034127">
    <property type="component" value="Unassembled WGS sequence"/>
</dbReference>
<dbReference type="GO" id="GO:0030246">
    <property type="term" value="F:carbohydrate binding"/>
    <property type="evidence" value="ECO:0007669"/>
    <property type="project" value="InterPro"/>
</dbReference>
<evidence type="ECO:0000313" key="5">
    <source>
        <dbReference type="Proteomes" id="UP000034127"/>
    </source>
</evidence>
<proteinExistence type="predicted"/>
<name>A0A0G0BE05_9BACT</name>
<dbReference type="Pfam" id="PF00963">
    <property type="entry name" value="Cohesin"/>
    <property type="match status" value="1"/>
</dbReference>
<organism evidence="4 5">
    <name type="scientific">Candidatus Roizmanbacteria bacterium GW2011_GWC2_35_12</name>
    <dbReference type="NCBI Taxonomy" id="1618485"/>
    <lineage>
        <taxon>Bacteria</taxon>
        <taxon>Candidatus Roizmaniibacteriota</taxon>
    </lineage>
</organism>
<evidence type="ECO:0000313" key="4">
    <source>
        <dbReference type="EMBL" id="KKP67693.1"/>
    </source>
</evidence>
<dbReference type="InterPro" id="IPR002102">
    <property type="entry name" value="Cohesin_dom"/>
</dbReference>
<dbReference type="GO" id="GO:0000272">
    <property type="term" value="P:polysaccharide catabolic process"/>
    <property type="evidence" value="ECO:0007669"/>
    <property type="project" value="InterPro"/>
</dbReference>
<dbReference type="EMBL" id="LBPX01000010">
    <property type="protein sequence ID" value="KKP67693.1"/>
    <property type="molecule type" value="Genomic_DNA"/>
</dbReference>
<reference evidence="4 5" key="1">
    <citation type="journal article" date="2015" name="Nature">
        <title>rRNA introns, odd ribosomes, and small enigmatic genomes across a large radiation of phyla.</title>
        <authorList>
            <person name="Brown C.T."/>
            <person name="Hug L.A."/>
            <person name="Thomas B.C."/>
            <person name="Sharon I."/>
            <person name="Castelle C.J."/>
            <person name="Singh A."/>
            <person name="Wilkins M.J."/>
            <person name="Williams K.H."/>
            <person name="Banfield J.F."/>
        </authorList>
    </citation>
    <scope>NUCLEOTIDE SEQUENCE [LARGE SCALE GENOMIC DNA]</scope>
</reference>
<dbReference type="AlphaFoldDB" id="A0A0G0BE05"/>
<feature type="transmembrane region" description="Helical" evidence="1">
    <location>
        <begin position="12"/>
        <end position="32"/>
    </location>
</feature>
<evidence type="ECO:0000256" key="1">
    <source>
        <dbReference type="SAM" id="Phobius"/>
    </source>
</evidence>
<dbReference type="Pfam" id="PF16841">
    <property type="entry name" value="CBM60"/>
    <property type="match status" value="1"/>
</dbReference>
<dbReference type="Gene3D" id="2.60.40.680">
    <property type="match status" value="1"/>
</dbReference>
<dbReference type="Gene3D" id="2.60.60.40">
    <property type="match status" value="1"/>
</dbReference>